<evidence type="ECO:0000313" key="12">
    <source>
        <dbReference type="Proteomes" id="UP000001514"/>
    </source>
</evidence>
<feature type="transmembrane region" description="Helical" evidence="10">
    <location>
        <begin position="240"/>
        <end position="257"/>
    </location>
</feature>
<dbReference type="GO" id="GO:0035673">
    <property type="term" value="F:oligopeptide transmembrane transporter activity"/>
    <property type="evidence" value="ECO:0000318"/>
    <property type="project" value="GO_Central"/>
</dbReference>
<gene>
    <name evidence="11" type="ORF">SELMODRAFT_88962</name>
</gene>
<name>D8R9S1_SELML</name>
<feature type="transmembrane region" description="Helical" evidence="10">
    <location>
        <begin position="184"/>
        <end position="205"/>
    </location>
</feature>
<evidence type="ECO:0000256" key="3">
    <source>
        <dbReference type="ARBA" id="ARBA00022448"/>
    </source>
</evidence>
<feature type="transmembrane region" description="Helical" evidence="10">
    <location>
        <begin position="394"/>
        <end position="415"/>
    </location>
</feature>
<keyword evidence="7 10" id="KW-1133">Transmembrane helix</keyword>
<feature type="transmembrane region" description="Helical" evidence="10">
    <location>
        <begin position="712"/>
        <end position="733"/>
    </location>
</feature>
<keyword evidence="6" id="KW-0653">Protein transport</keyword>
<dbReference type="GO" id="GO:0015031">
    <property type="term" value="P:protein transport"/>
    <property type="evidence" value="ECO:0007669"/>
    <property type="project" value="UniProtKB-KW"/>
</dbReference>
<feature type="transmembrane region" description="Helical" evidence="10">
    <location>
        <begin position="152"/>
        <end position="178"/>
    </location>
</feature>
<dbReference type="PANTHER" id="PTHR22601">
    <property type="entry name" value="ISP4 LIKE PROTEIN"/>
    <property type="match status" value="1"/>
</dbReference>
<dbReference type="OMA" id="NIAMTIF"/>
<feature type="transmembrane region" description="Helical" evidence="10">
    <location>
        <begin position="683"/>
        <end position="700"/>
    </location>
</feature>
<keyword evidence="4 10" id="KW-0812">Transmembrane</keyword>
<dbReference type="AlphaFoldDB" id="D8R9S1"/>
<keyword evidence="8 10" id="KW-0472">Membrane</keyword>
<feature type="region of interest" description="Disordered" evidence="9">
    <location>
        <begin position="1"/>
        <end position="64"/>
    </location>
</feature>
<evidence type="ECO:0000256" key="6">
    <source>
        <dbReference type="ARBA" id="ARBA00022927"/>
    </source>
</evidence>
<organism evidence="12">
    <name type="scientific">Selaginella moellendorffii</name>
    <name type="common">Spikemoss</name>
    <dbReference type="NCBI Taxonomy" id="88036"/>
    <lineage>
        <taxon>Eukaryota</taxon>
        <taxon>Viridiplantae</taxon>
        <taxon>Streptophyta</taxon>
        <taxon>Embryophyta</taxon>
        <taxon>Tracheophyta</taxon>
        <taxon>Lycopodiopsida</taxon>
        <taxon>Selaginellales</taxon>
        <taxon>Selaginellaceae</taxon>
        <taxon>Selaginella</taxon>
    </lineage>
</organism>
<protein>
    <recommendedName>
        <fullName evidence="13">Oligopeptide transporter</fullName>
    </recommendedName>
</protein>
<evidence type="ECO:0000256" key="2">
    <source>
        <dbReference type="ARBA" id="ARBA00005484"/>
    </source>
</evidence>
<feature type="transmembrane region" description="Helical" evidence="10">
    <location>
        <begin position="478"/>
        <end position="500"/>
    </location>
</feature>
<evidence type="ECO:0000256" key="4">
    <source>
        <dbReference type="ARBA" id="ARBA00022692"/>
    </source>
</evidence>
<dbReference type="OrthoDB" id="9986677at2759"/>
<evidence type="ECO:0000256" key="1">
    <source>
        <dbReference type="ARBA" id="ARBA00004141"/>
    </source>
</evidence>
<evidence type="ECO:0000313" key="11">
    <source>
        <dbReference type="EMBL" id="EFJ30944.1"/>
    </source>
</evidence>
<dbReference type="Gramene" id="EFJ30944">
    <property type="protein sequence ID" value="EFJ30944"/>
    <property type="gene ID" value="SELMODRAFT_88962"/>
</dbReference>
<feature type="compositionally biased region" description="Basic and acidic residues" evidence="9">
    <location>
        <begin position="23"/>
        <end position="55"/>
    </location>
</feature>
<dbReference type="InterPro" id="IPR004648">
    <property type="entry name" value="Oligpept_transpt"/>
</dbReference>
<feature type="transmembrane region" description="Helical" evidence="10">
    <location>
        <begin position="80"/>
        <end position="99"/>
    </location>
</feature>
<evidence type="ECO:0008006" key="13">
    <source>
        <dbReference type="Google" id="ProtNLM"/>
    </source>
</evidence>
<dbReference type="KEGG" id="smo:SELMODRAFT_88962"/>
<reference evidence="11 12" key="1">
    <citation type="journal article" date="2011" name="Science">
        <title>The Selaginella genome identifies genetic changes associated with the evolution of vascular plants.</title>
        <authorList>
            <person name="Banks J.A."/>
            <person name="Nishiyama T."/>
            <person name="Hasebe M."/>
            <person name="Bowman J.L."/>
            <person name="Gribskov M."/>
            <person name="dePamphilis C."/>
            <person name="Albert V.A."/>
            <person name="Aono N."/>
            <person name="Aoyama T."/>
            <person name="Ambrose B.A."/>
            <person name="Ashton N.W."/>
            <person name="Axtell M.J."/>
            <person name="Barker E."/>
            <person name="Barker M.S."/>
            <person name="Bennetzen J.L."/>
            <person name="Bonawitz N.D."/>
            <person name="Chapple C."/>
            <person name="Cheng C."/>
            <person name="Correa L.G."/>
            <person name="Dacre M."/>
            <person name="DeBarry J."/>
            <person name="Dreyer I."/>
            <person name="Elias M."/>
            <person name="Engstrom E.M."/>
            <person name="Estelle M."/>
            <person name="Feng L."/>
            <person name="Finet C."/>
            <person name="Floyd S.K."/>
            <person name="Frommer W.B."/>
            <person name="Fujita T."/>
            <person name="Gramzow L."/>
            <person name="Gutensohn M."/>
            <person name="Harholt J."/>
            <person name="Hattori M."/>
            <person name="Heyl A."/>
            <person name="Hirai T."/>
            <person name="Hiwatashi Y."/>
            <person name="Ishikawa M."/>
            <person name="Iwata M."/>
            <person name="Karol K.G."/>
            <person name="Koehler B."/>
            <person name="Kolukisaoglu U."/>
            <person name="Kubo M."/>
            <person name="Kurata T."/>
            <person name="Lalonde S."/>
            <person name="Li K."/>
            <person name="Li Y."/>
            <person name="Litt A."/>
            <person name="Lyons E."/>
            <person name="Manning G."/>
            <person name="Maruyama T."/>
            <person name="Michael T.P."/>
            <person name="Mikami K."/>
            <person name="Miyazaki S."/>
            <person name="Morinaga S."/>
            <person name="Murata T."/>
            <person name="Mueller-Roeber B."/>
            <person name="Nelson D.R."/>
            <person name="Obara M."/>
            <person name="Oguri Y."/>
            <person name="Olmstead R.G."/>
            <person name="Onodera N."/>
            <person name="Petersen B.L."/>
            <person name="Pils B."/>
            <person name="Prigge M."/>
            <person name="Rensing S.A."/>
            <person name="Riano-Pachon D.M."/>
            <person name="Roberts A.W."/>
            <person name="Sato Y."/>
            <person name="Scheller H.V."/>
            <person name="Schulz B."/>
            <person name="Schulz C."/>
            <person name="Shakirov E.V."/>
            <person name="Shibagaki N."/>
            <person name="Shinohara N."/>
            <person name="Shippen D.E."/>
            <person name="Soerensen I."/>
            <person name="Sotooka R."/>
            <person name="Sugimoto N."/>
            <person name="Sugita M."/>
            <person name="Sumikawa N."/>
            <person name="Tanurdzic M."/>
            <person name="Theissen G."/>
            <person name="Ulvskov P."/>
            <person name="Wakazuki S."/>
            <person name="Weng J.K."/>
            <person name="Willats W.W."/>
            <person name="Wipf D."/>
            <person name="Wolf P.G."/>
            <person name="Yang L."/>
            <person name="Zimmer A.D."/>
            <person name="Zhu Q."/>
            <person name="Mitros T."/>
            <person name="Hellsten U."/>
            <person name="Loque D."/>
            <person name="Otillar R."/>
            <person name="Salamov A."/>
            <person name="Schmutz J."/>
            <person name="Shapiro H."/>
            <person name="Lindquist E."/>
            <person name="Lucas S."/>
            <person name="Rokhsar D."/>
            <person name="Grigoriev I.V."/>
        </authorList>
    </citation>
    <scope>NUCLEOTIDE SEQUENCE [LARGE SCALE GENOMIC DNA]</scope>
</reference>
<keyword evidence="3" id="KW-0813">Transport</keyword>
<dbReference type="Pfam" id="PF03169">
    <property type="entry name" value="OPT"/>
    <property type="match status" value="1"/>
</dbReference>
<feature type="compositionally biased region" description="Basic and acidic residues" evidence="9">
    <location>
        <begin position="1"/>
        <end position="15"/>
    </location>
</feature>
<dbReference type="HOGENOM" id="CLU_004965_1_1_1"/>
<feature type="transmembrane region" description="Helical" evidence="10">
    <location>
        <begin position="562"/>
        <end position="584"/>
    </location>
</feature>
<dbReference type="NCBIfam" id="TIGR00728">
    <property type="entry name" value="OPT_sfam"/>
    <property type="match status" value="1"/>
</dbReference>
<evidence type="ECO:0000256" key="7">
    <source>
        <dbReference type="ARBA" id="ARBA00022989"/>
    </source>
</evidence>
<dbReference type="InParanoid" id="D8R9S1"/>
<proteinExistence type="inferred from homology"/>
<accession>D8R9S1</accession>
<dbReference type="EMBL" id="GL377574">
    <property type="protein sequence ID" value="EFJ30944.1"/>
    <property type="molecule type" value="Genomic_DNA"/>
</dbReference>
<dbReference type="Proteomes" id="UP000001514">
    <property type="component" value="Unassembled WGS sequence"/>
</dbReference>
<feature type="transmembrane region" description="Helical" evidence="10">
    <location>
        <begin position="635"/>
        <end position="653"/>
    </location>
</feature>
<dbReference type="InterPro" id="IPR004813">
    <property type="entry name" value="OPT"/>
</dbReference>
<evidence type="ECO:0000256" key="9">
    <source>
        <dbReference type="SAM" id="MobiDB-lite"/>
    </source>
</evidence>
<comment type="similarity">
    <text evidence="2">Belongs to the oligopeptide OPT transporter (TC 2.A.67.1) family.</text>
</comment>
<sequence length="771" mass="86848">MEAEKEARDLHDGKENSQAGGEDQDHQVGEEPKLKDESLDQGGSEKEEVGEKEEQSPIEEVALTVDTSDDPSLPVYTFRMWTLGVVSCVLLAFFNQFFAYRTEPLIITAISAQIVTLPLGKLMAATLPTRKFSIFGREFSLNPGAFNKKEHVLITIFANTGAGSAYAVGIVTIVKAFYKRRMEFGVGLLITITTQIIGYGWAGIFRKYLVDPAEMWWPSNLVQVSIFRTLHEKDVRRKGGLTRLQFFLIALTFSFCYYTFPDYWFISLSSLSWVCYAWPKSVTAQQIGSGFYGLGLGSIAFDWAAVASYLGSPLASPWFATANVMVGFSLFMYVVTPLTYWSNLYGAKRFPIFSSGLYADDGSEYNFTRVIKDHSLQLDYDAYNSYSKLHLSNFFVFTYGASFAALTATLAHVAIFHGKEIYSMTTSALTSRKVDVHTRLMMRYKTVPQFWFLGMMFASMALAIFTCEYFNSTVQLRWWGLLFAFGIAFIFTMPIAIIAATTNQVPGLNVITEYLIGYVYPNRPVANVLFKTYGYISMTQAVSFLSDFKLGHYMKIPPRSMFTVQVLGTVIAATVNLSTAWWLLSSIKGICHPSELPRNSPWTCPNDTVFFDASVIWGLIGPMRMWGSLGQYNQMNWFFLVGAVAPVFVWIAIKLFPKQRWLRLVNMPILLGATGAIPPATAVNYWSWFLMGFVFNYLIFRYRKAWWQRHNYVLSAALDAGVAFMAILVYFATRMGDYSVNWWGATIDNCPLAACPTQPGIVPFLESCPVP</sequence>
<keyword evidence="5" id="KW-0571">Peptide transport</keyword>
<evidence type="ECO:0000256" key="5">
    <source>
        <dbReference type="ARBA" id="ARBA00022856"/>
    </source>
</evidence>
<feature type="transmembrane region" description="Helical" evidence="10">
    <location>
        <begin position="291"/>
        <end position="312"/>
    </location>
</feature>
<evidence type="ECO:0000256" key="8">
    <source>
        <dbReference type="ARBA" id="ARBA00023136"/>
    </source>
</evidence>
<feature type="transmembrane region" description="Helical" evidence="10">
    <location>
        <begin position="318"/>
        <end position="341"/>
    </location>
</feature>
<dbReference type="eggNOG" id="KOG2262">
    <property type="taxonomic scope" value="Eukaryota"/>
</dbReference>
<feature type="transmembrane region" description="Helical" evidence="10">
    <location>
        <begin position="450"/>
        <end position="471"/>
    </location>
</feature>
<dbReference type="GO" id="GO:0005886">
    <property type="term" value="C:plasma membrane"/>
    <property type="evidence" value="ECO:0000318"/>
    <property type="project" value="GO_Central"/>
</dbReference>
<feature type="transmembrane region" description="Helical" evidence="10">
    <location>
        <begin position="105"/>
        <end position="127"/>
    </location>
</feature>
<evidence type="ECO:0000256" key="10">
    <source>
        <dbReference type="SAM" id="Phobius"/>
    </source>
</evidence>
<keyword evidence="12" id="KW-1185">Reference proteome</keyword>
<comment type="subcellular location">
    <subcellularLocation>
        <location evidence="1">Membrane</location>
        <topology evidence="1">Multi-pass membrane protein</topology>
    </subcellularLocation>
</comment>
<dbReference type="NCBIfam" id="TIGR00727">
    <property type="entry name" value="ISP4_OPT"/>
    <property type="match status" value="1"/>
</dbReference>